<sequence>MFKLLFRFVDDDLDVLSKINTEQFEKEYGDILGQIELNFNGNIVGFFHEDVPFGNEMILLWFKRLHETLFRLRNSDYIAMNVVGNNNWIELFKNDSFLKVNLIRDPNTTGIQGFITQIPFANNIIREWGNIEIKYNEFKEEIIRNTVILLERLKELNALLVNTTKVINIKKYLDSL</sequence>
<gene>
    <name evidence="1" type="ORF">B7C51_23060</name>
</gene>
<dbReference type="AlphaFoldDB" id="A0A1V0UYJ0"/>
<dbReference type="Proteomes" id="UP000192727">
    <property type="component" value="Chromosome"/>
</dbReference>
<evidence type="ECO:0000313" key="1">
    <source>
        <dbReference type="EMBL" id="ARF70108.1"/>
    </source>
</evidence>
<protein>
    <submittedName>
        <fullName evidence="1">Uncharacterized protein</fullName>
    </submittedName>
</protein>
<dbReference type="RefSeq" id="WP_083041355.1">
    <property type="nucleotide sequence ID" value="NZ_CP020557.1"/>
</dbReference>
<name>A0A1V0UYJ0_9BACL</name>
<reference evidence="1 2" key="1">
    <citation type="submission" date="2017-03" db="EMBL/GenBank/DDBJ databases">
        <title>Paenibacillus larvae genome sequencing.</title>
        <authorList>
            <person name="Dingman D.W."/>
        </authorList>
    </citation>
    <scope>NUCLEOTIDE SEQUENCE [LARGE SCALE GENOMIC DNA]</scope>
    <source>
        <strain evidence="1 2">SAG 10367</strain>
    </source>
</reference>
<evidence type="ECO:0000313" key="2">
    <source>
        <dbReference type="Proteomes" id="UP000192727"/>
    </source>
</evidence>
<accession>A0A1V0UYJ0</accession>
<dbReference type="EMBL" id="CP020557">
    <property type="protein sequence ID" value="ARF70108.1"/>
    <property type="molecule type" value="Genomic_DNA"/>
</dbReference>
<organism evidence="1 2">
    <name type="scientific">Paenibacillus larvae subsp. pulvifaciens</name>
    <dbReference type="NCBI Taxonomy" id="1477"/>
    <lineage>
        <taxon>Bacteria</taxon>
        <taxon>Bacillati</taxon>
        <taxon>Bacillota</taxon>
        <taxon>Bacilli</taxon>
        <taxon>Bacillales</taxon>
        <taxon>Paenibacillaceae</taxon>
        <taxon>Paenibacillus</taxon>
    </lineage>
</organism>
<proteinExistence type="predicted"/>